<dbReference type="PANTHER" id="PTHR45023">
    <property type="match status" value="1"/>
</dbReference>
<organism evidence="3">
    <name type="scientific">Arabidopsis lyrata subsp. lyrata</name>
    <name type="common">Lyre-leaved rock-cress</name>
    <dbReference type="NCBI Taxonomy" id="81972"/>
    <lineage>
        <taxon>Eukaryota</taxon>
        <taxon>Viridiplantae</taxon>
        <taxon>Streptophyta</taxon>
        <taxon>Embryophyta</taxon>
        <taxon>Tracheophyta</taxon>
        <taxon>Spermatophyta</taxon>
        <taxon>Magnoliopsida</taxon>
        <taxon>eudicotyledons</taxon>
        <taxon>Gunneridae</taxon>
        <taxon>Pentapetalae</taxon>
        <taxon>rosids</taxon>
        <taxon>malvids</taxon>
        <taxon>Brassicales</taxon>
        <taxon>Brassicaceae</taxon>
        <taxon>Camelineae</taxon>
        <taxon>Arabidopsis</taxon>
    </lineage>
</organism>
<dbReference type="AlphaFoldDB" id="B2BXI5"/>
<dbReference type="PROSITE" id="PS50090">
    <property type="entry name" value="MYB_LIKE"/>
    <property type="match status" value="1"/>
</dbReference>
<dbReference type="PANTHER" id="PTHR45023:SF4">
    <property type="entry name" value="GLYCINE-RICH PROTEIN-RELATED"/>
    <property type="match status" value="1"/>
</dbReference>
<feature type="region of interest" description="Disordered" evidence="1">
    <location>
        <begin position="199"/>
        <end position="250"/>
    </location>
</feature>
<protein>
    <recommendedName>
        <fullName evidence="2">Myb-like domain-containing protein</fullName>
    </recommendedName>
</protein>
<evidence type="ECO:0000313" key="3">
    <source>
        <dbReference type="EMBL" id="ABW81022.1"/>
    </source>
</evidence>
<evidence type="ECO:0000256" key="1">
    <source>
        <dbReference type="SAM" id="MobiDB-lite"/>
    </source>
</evidence>
<dbReference type="InterPro" id="IPR001005">
    <property type="entry name" value="SANT/Myb"/>
</dbReference>
<feature type="compositionally biased region" description="Polar residues" evidence="1">
    <location>
        <begin position="219"/>
        <end position="233"/>
    </location>
</feature>
<evidence type="ECO:0000259" key="2">
    <source>
        <dbReference type="PROSITE" id="PS50090"/>
    </source>
</evidence>
<feature type="domain" description="Myb-like" evidence="2">
    <location>
        <begin position="71"/>
        <end position="142"/>
    </location>
</feature>
<proteinExistence type="predicted"/>
<dbReference type="EMBL" id="EU162608">
    <property type="protein sequence ID" value="ABW81022.1"/>
    <property type="molecule type" value="Genomic_DNA"/>
</dbReference>
<reference evidence="3" key="1">
    <citation type="submission" date="2007-09" db="EMBL/GenBank/DDBJ databases">
        <title>Evolution of a short chain dehydrogenase (tropinone-reductase-like) gene family in the Brassicaceae.</title>
        <authorList>
            <person name="Schmid K.J."/>
            <person name="Navarro-Quezada A."/>
        </authorList>
    </citation>
    <scope>NUCLEOTIDE SEQUENCE</scope>
</reference>
<accession>B2BXI5</accession>
<name>B2BXI5_ARALL</name>
<sequence length="321" mass="36144">MEALGLKKQCSCVMFFNMNVSQQERGSLNPNACESASPSIRLGESDLPAYSTQWTEATEATTQGGSAKAKSTPRKRNKWTSQEDLVLISAWLNTSKDAIVGNEQRGVAFWKRIAAYYAASPNISGEKKREPTHFKQRWAKINEQVCKFVGSFQAAAGQVSSGMNDDDLIKLAHQIFEADYDNKFNLEHAWRALRNEQKWCQEQSTKSTDKNKRRKVDSEASQAHNESQASQSRPAGVKAAKAKLKKPATTAPLVEEEGQAVERIQALWEIRQKEFALKQQEHAFRKELTNSKLLDSLLSKSDPLSEIEEELKNKLIRNILL</sequence>